<gene>
    <name evidence="9" type="ORF">METZ01_LOCUS9962</name>
</gene>
<dbReference type="Pfam" id="PF21263">
    <property type="entry name" value="Acyl-CoA-dh_C"/>
    <property type="match status" value="1"/>
</dbReference>
<evidence type="ECO:0000256" key="4">
    <source>
        <dbReference type="ARBA" id="ARBA00022827"/>
    </source>
</evidence>
<evidence type="ECO:0000256" key="2">
    <source>
        <dbReference type="ARBA" id="ARBA00009347"/>
    </source>
</evidence>
<dbReference type="Pfam" id="PF02771">
    <property type="entry name" value="Acyl-CoA_dh_N"/>
    <property type="match status" value="1"/>
</dbReference>
<comment type="similarity">
    <text evidence="2">Belongs to the acyl-CoA dehydrogenase family.</text>
</comment>
<feature type="domain" description="Acyl-CoA dehydrogenase/oxidase C-terminal" evidence="5">
    <location>
        <begin position="251"/>
        <end position="418"/>
    </location>
</feature>
<feature type="domain" description="Acyl-CoA dehydrogenase-like C-terminal" evidence="8">
    <location>
        <begin position="475"/>
        <end position="556"/>
    </location>
</feature>
<proteinExistence type="inferred from homology"/>
<comment type="cofactor">
    <cofactor evidence="1">
        <name>FAD</name>
        <dbReference type="ChEBI" id="CHEBI:57692"/>
    </cofactor>
</comment>
<dbReference type="Gene3D" id="1.10.540.10">
    <property type="entry name" value="Acyl-CoA dehydrogenase/oxidase, N-terminal domain"/>
    <property type="match status" value="1"/>
</dbReference>
<dbReference type="EMBL" id="UINC01000543">
    <property type="protein sequence ID" value="SUZ57108.1"/>
    <property type="molecule type" value="Genomic_DNA"/>
</dbReference>
<sequence length="595" mass="65105">MMETKIQPFGAGFLLYDTDPEEVVTPEDLGDEERMLMQAFSDFAEREVAHHLEALEEGDTDIGLELFRKAADLGIFMAEVPEEFGGLDLNVLAVTGMCSIRAKLGSLGSLVFGHQGIGMLPLINFATEEQRERYLVPCMNGEMLSAFALTEPGTGSDAMNITTKAVLDDAGTHYVVNGGKQWITNAGWADIFILFAQVDGEHFTAFVLERDSEGLEIGANEHLLGQHGSSVAALSLENVHIPIQNLLGEVGKGHKVAFCTLNMGRLKLATNSASGARAAVEVASRYAAERTQFGRPIGEFGLIQRKLADMAARAYAAESVAYRTSGLVYQALEAKAGNDRPTLDDKLAMLSEFSVECAMAKVHTSEAYNHLADEAVQVFGGYGFSEEYPPARMYRDSRIARIYEGTNEICRLYAQRAILRRSWSGRLDLSGTQDQTDDPLSAVSYDAALGSGSRHLDITNLKSVYRHLTAEVCAAVQRERMFDAENQQLMASLADIAIEIFATESVFLRISKGFSGSGLDGMELYEDLEQIYFIHAVDRIRQEANEILAALFSGPGLAEQLRKLDDWLPLPVGLIVYRARVAKVLLQDGGLPVFA</sequence>
<dbReference type="SUPFAM" id="SSF56645">
    <property type="entry name" value="Acyl-CoA dehydrogenase NM domain-like"/>
    <property type="match status" value="1"/>
</dbReference>
<dbReference type="InterPro" id="IPR036250">
    <property type="entry name" value="AcylCo_DH-like_C"/>
</dbReference>
<dbReference type="FunFam" id="1.20.140.10:FF:000019">
    <property type="entry name" value="Acyl-CoA dehydrogenase"/>
    <property type="match status" value="1"/>
</dbReference>
<dbReference type="InterPro" id="IPR009075">
    <property type="entry name" value="AcylCo_DH/oxidase_C"/>
</dbReference>
<dbReference type="Pfam" id="PF00441">
    <property type="entry name" value="Acyl-CoA_dh_1"/>
    <property type="match status" value="1"/>
</dbReference>
<evidence type="ECO:0000259" key="6">
    <source>
        <dbReference type="Pfam" id="PF02770"/>
    </source>
</evidence>
<dbReference type="Gene3D" id="1.20.140.10">
    <property type="entry name" value="Butyryl-CoA Dehydrogenase, subunit A, domain 3"/>
    <property type="match status" value="2"/>
</dbReference>
<dbReference type="Pfam" id="PF02770">
    <property type="entry name" value="Acyl-CoA_dh_M"/>
    <property type="match status" value="1"/>
</dbReference>
<keyword evidence="3" id="KW-0285">Flavoprotein</keyword>
<dbReference type="AlphaFoldDB" id="A0A381NTC7"/>
<organism evidence="9">
    <name type="scientific">marine metagenome</name>
    <dbReference type="NCBI Taxonomy" id="408172"/>
    <lineage>
        <taxon>unclassified sequences</taxon>
        <taxon>metagenomes</taxon>
        <taxon>ecological metagenomes</taxon>
    </lineage>
</organism>
<feature type="domain" description="Acyl-CoA oxidase/dehydrogenase middle" evidence="6">
    <location>
        <begin position="146"/>
        <end position="239"/>
    </location>
</feature>
<reference evidence="9" key="1">
    <citation type="submission" date="2018-05" db="EMBL/GenBank/DDBJ databases">
        <authorList>
            <person name="Lanie J.A."/>
            <person name="Ng W.-L."/>
            <person name="Kazmierczak K.M."/>
            <person name="Andrzejewski T.M."/>
            <person name="Davidsen T.M."/>
            <person name="Wayne K.J."/>
            <person name="Tettelin H."/>
            <person name="Glass J.I."/>
            <person name="Rusch D."/>
            <person name="Podicherti R."/>
            <person name="Tsui H.-C.T."/>
            <person name="Winkler M.E."/>
        </authorList>
    </citation>
    <scope>NUCLEOTIDE SEQUENCE</scope>
</reference>
<dbReference type="Gene3D" id="2.40.110.10">
    <property type="entry name" value="Butyryl-CoA Dehydrogenase, subunit A, domain 2"/>
    <property type="match status" value="1"/>
</dbReference>
<dbReference type="PANTHER" id="PTHR43884:SF12">
    <property type="entry name" value="ISOVALERYL-COA DEHYDROGENASE, MITOCHONDRIAL-RELATED"/>
    <property type="match status" value="1"/>
</dbReference>
<dbReference type="InterPro" id="IPR049426">
    <property type="entry name" value="Acyl-CoA-dh-like_C"/>
</dbReference>
<protein>
    <recommendedName>
        <fullName evidence="10">Acyl-CoA dehydrogenase</fullName>
    </recommendedName>
</protein>
<dbReference type="InterPro" id="IPR046373">
    <property type="entry name" value="Acyl-CoA_Oxase/DH_mid-dom_sf"/>
</dbReference>
<dbReference type="GO" id="GO:0050660">
    <property type="term" value="F:flavin adenine dinucleotide binding"/>
    <property type="evidence" value="ECO:0007669"/>
    <property type="project" value="InterPro"/>
</dbReference>
<dbReference type="InterPro" id="IPR009100">
    <property type="entry name" value="AcylCoA_DH/oxidase_NM_dom_sf"/>
</dbReference>
<dbReference type="InterPro" id="IPR013786">
    <property type="entry name" value="AcylCoA_DH/ox_N"/>
</dbReference>
<evidence type="ECO:0000256" key="3">
    <source>
        <dbReference type="ARBA" id="ARBA00022630"/>
    </source>
</evidence>
<dbReference type="SUPFAM" id="SSF47203">
    <property type="entry name" value="Acyl-CoA dehydrogenase C-terminal domain-like"/>
    <property type="match status" value="1"/>
</dbReference>
<evidence type="ECO:0000313" key="9">
    <source>
        <dbReference type="EMBL" id="SUZ57108.1"/>
    </source>
</evidence>
<evidence type="ECO:0000259" key="5">
    <source>
        <dbReference type="Pfam" id="PF00441"/>
    </source>
</evidence>
<dbReference type="GO" id="GO:0003995">
    <property type="term" value="F:acyl-CoA dehydrogenase activity"/>
    <property type="evidence" value="ECO:0007669"/>
    <property type="project" value="InterPro"/>
</dbReference>
<keyword evidence="4" id="KW-0274">FAD</keyword>
<dbReference type="InterPro" id="IPR006089">
    <property type="entry name" value="Acyl-CoA_DH_CS"/>
</dbReference>
<dbReference type="InterPro" id="IPR006091">
    <property type="entry name" value="Acyl-CoA_Oxase/DH_mid-dom"/>
</dbReference>
<evidence type="ECO:0008006" key="10">
    <source>
        <dbReference type="Google" id="ProtNLM"/>
    </source>
</evidence>
<feature type="domain" description="Acyl-CoA dehydrogenase/oxidase N-terminal" evidence="7">
    <location>
        <begin position="31"/>
        <end position="142"/>
    </location>
</feature>
<accession>A0A381NTC7</accession>
<name>A0A381NTC7_9ZZZZ</name>
<evidence type="ECO:0000256" key="1">
    <source>
        <dbReference type="ARBA" id="ARBA00001974"/>
    </source>
</evidence>
<evidence type="ECO:0000259" key="7">
    <source>
        <dbReference type="Pfam" id="PF02771"/>
    </source>
</evidence>
<dbReference type="PROSITE" id="PS00073">
    <property type="entry name" value="ACYL_COA_DH_2"/>
    <property type="match status" value="1"/>
</dbReference>
<dbReference type="InterPro" id="IPR037069">
    <property type="entry name" value="AcylCoA_DH/ox_N_sf"/>
</dbReference>
<dbReference type="PANTHER" id="PTHR43884">
    <property type="entry name" value="ACYL-COA DEHYDROGENASE"/>
    <property type="match status" value="1"/>
</dbReference>
<evidence type="ECO:0000259" key="8">
    <source>
        <dbReference type="Pfam" id="PF21263"/>
    </source>
</evidence>